<protein>
    <recommendedName>
        <fullName evidence="4">Transmembrane protein</fullName>
    </recommendedName>
</protein>
<dbReference type="AlphaFoldDB" id="A0A0R0AJB1"/>
<dbReference type="EMBL" id="LLXS01000004">
    <property type="protein sequence ID" value="KRG45197.1"/>
    <property type="molecule type" value="Genomic_DNA"/>
</dbReference>
<accession>A0A0R0AJB1</accession>
<keyword evidence="1" id="KW-1133">Transmembrane helix</keyword>
<name>A0A0R0AJB1_9GAMM</name>
<feature type="transmembrane region" description="Helical" evidence="1">
    <location>
        <begin position="34"/>
        <end position="56"/>
    </location>
</feature>
<feature type="transmembrane region" description="Helical" evidence="1">
    <location>
        <begin position="138"/>
        <end position="158"/>
    </location>
</feature>
<feature type="transmembrane region" description="Helical" evidence="1">
    <location>
        <begin position="164"/>
        <end position="184"/>
    </location>
</feature>
<keyword evidence="1" id="KW-0472">Membrane</keyword>
<dbReference type="Proteomes" id="UP000050836">
    <property type="component" value="Unassembled WGS sequence"/>
</dbReference>
<reference evidence="2 3" key="1">
    <citation type="submission" date="2015-10" db="EMBL/GenBank/DDBJ databases">
        <title>Genome sequencing and analysis of members of genus Stenotrophomonas.</title>
        <authorList>
            <person name="Patil P.P."/>
            <person name="Midha S."/>
            <person name="Patil P.B."/>
        </authorList>
    </citation>
    <scope>NUCLEOTIDE SEQUENCE [LARGE SCALE GENOMIC DNA]</scope>
    <source>
        <strain evidence="2 3">JCM 9942</strain>
    </source>
</reference>
<evidence type="ECO:0000313" key="3">
    <source>
        <dbReference type="Proteomes" id="UP000050836"/>
    </source>
</evidence>
<dbReference type="OrthoDB" id="5956355at2"/>
<feature type="transmembrane region" description="Helical" evidence="1">
    <location>
        <begin position="76"/>
        <end position="93"/>
    </location>
</feature>
<proteinExistence type="predicted"/>
<evidence type="ECO:0008006" key="4">
    <source>
        <dbReference type="Google" id="ProtNLM"/>
    </source>
</evidence>
<keyword evidence="3" id="KW-1185">Reference proteome</keyword>
<organism evidence="2 3">
    <name type="scientific">Stenotrophomonas pictorum JCM 9942</name>
    <dbReference type="NCBI Taxonomy" id="1236960"/>
    <lineage>
        <taxon>Bacteria</taxon>
        <taxon>Pseudomonadati</taxon>
        <taxon>Pseudomonadota</taxon>
        <taxon>Gammaproteobacteria</taxon>
        <taxon>Lysobacterales</taxon>
        <taxon>Lysobacteraceae</taxon>
        <taxon>Stenotrophomonas</taxon>
    </lineage>
</organism>
<gene>
    <name evidence="2" type="ORF">ARC78_03150</name>
</gene>
<evidence type="ECO:0000256" key="1">
    <source>
        <dbReference type="SAM" id="Phobius"/>
    </source>
</evidence>
<feature type="transmembrane region" description="Helical" evidence="1">
    <location>
        <begin position="99"/>
        <end position="117"/>
    </location>
</feature>
<comment type="caution">
    <text evidence="2">The sequence shown here is derived from an EMBL/GenBank/DDBJ whole genome shotgun (WGS) entry which is preliminary data.</text>
</comment>
<keyword evidence="1" id="KW-0812">Transmembrane</keyword>
<sequence>MALTATRWLLLAAVMAALASGALLKGMPHAPGPMLAGIFAGLAIGLLFAVVLRRLLPDACDTAPPVLRKRYTREMMVALGGYVVLLFSSIGLLKHVDSIGLRALVALLPVPPIALMLRAMIRYIRDADELQQRIELQAVSFATALVSLLYLGGGLLQVARVVDVPAGAAMIWVFPLLCLGYGLVKAVVARRYR</sequence>
<evidence type="ECO:0000313" key="2">
    <source>
        <dbReference type="EMBL" id="KRG45197.1"/>
    </source>
</evidence>
<dbReference type="RefSeq" id="WP_054660988.1">
    <property type="nucleotide sequence ID" value="NZ_LLXS01000004.1"/>
</dbReference>